<dbReference type="OrthoDB" id="2585655at2759"/>
<feature type="transmembrane region" description="Helical" evidence="6">
    <location>
        <begin position="151"/>
        <end position="172"/>
    </location>
</feature>
<dbReference type="InterPro" id="IPR036259">
    <property type="entry name" value="MFS_trans_sf"/>
</dbReference>
<dbReference type="Gene3D" id="1.20.1250.20">
    <property type="entry name" value="MFS general substrate transporter like domains"/>
    <property type="match status" value="1"/>
</dbReference>
<keyword evidence="2 6" id="KW-0812">Transmembrane</keyword>
<organism evidence="8 9">
    <name type="scientific">Viridothelium virens</name>
    <name type="common">Speckled blister lichen</name>
    <name type="synonym">Trypethelium virens</name>
    <dbReference type="NCBI Taxonomy" id="1048519"/>
    <lineage>
        <taxon>Eukaryota</taxon>
        <taxon>Fungi</taxon>
        <taxon>Dikarya</taxon>
        <taxon>Ascomycota</taxon>
        <taxon>Pezizomycotina</taxon>
        <taxon>Dothideomycetes</taxon>
        <taxon>Dothideomycetes incertae sedis</taxon>
        <taxon>Trypetheliales</taxon>
        <taxon>Trypetheliaceae</taxon>
        <taxon>Viridothelium</taxon>
    </lineage>
</organism>
<dbReference type="InterPro" id="IPR011701">
    <property type="entry name" value="MFS"/>
</dbReference>
<accession>A0A6A6H853</accession>
<dbReference type="PANTHER" id="PTHR23502">
    <property type="entry name" value="MAJOR FACILITATOR SUPERFAMILY"/>
    <property type="match status" value="1"/>
</dbReference>
<dbReference type="PANTHER" id="PTHR23502:SF181">
    <property type="entry name" value="MAJOR FACILITATOR SUPERFAMILY (MFS) PROFILE DOMAIN-CONTAINING PROTEIN"/>
    <property type="match status" value="1"/>
</dbReference>
<evidence type="ECO:0000256" key="4">
    <source>
        <dbReference type="ARBA" id="ARBA00023136"/>
    </source>
</evidence>
<evidence type="ECO:0000313" key="8">
    <source>
        <dbReference type="EMBL" id="KAF2233981.1"/>
    </source>
</evidence>
<feature type="transmembrane region" description="Helical" evidence="6">
    <location>
        <begin position="463"/>
        <end position="485"/>
    </location>
</feature>
<feature type="transmembrane region" description="Helical" evidence="6">
    <location>
        <begin position="208"/>
        <end position="228"/>
    </location>
</feature>
<feature type="transmembrane region" description="Helical" evidence="6">
    <location>
        <begin position="397"/>
        <end position="416"/>
    </location>
</feature>
<protein>
    <submittedName>
        <fullName evidence="8">MFS general substrate transporter</fullName>
    </submittedName>
</protein>
<feature type="transmembrane region" description="Helical" evidence="6">
    <location>
        <begin position="93"/>
        <end position="114"/>
    </location>
</feature>
<sequence length="506" mass="55396">MEKSSINLEEEVKPSEAPEDAEKNTKQISQPILIPQPSNDPADPLNWPLALKIAILVQICLLGALGGLNTAIINPAYGPMAKELGISTVTASYQTTVVIALNGVGPFLWIPLANVYGRRPIYLFTTLLGFGSALGSAYAKSFGQLLAARVFNGFFPAAFALGPATVVDLFFLHQRGRALGAFTVMLTNGSHLAPIIGGLIGQYCGWRWTFKFAAICDAVMVVVVFFCLPETLFSRKKTVETAERSSVRDPFTMKMYISRLGLYNKNQELDLKLRQFVWPSINMVMYPSVLFPALYYASQYGFASILPAVTVAHIFQQFFHWDTLDIGLGYGAALTIGASLGELAAGMVVDSIVKRARARNGGKAPDPEVRLQAIWTGEILLPAGLLIYGFTLQYATVWIAPLIGMAIACFGLQVITTTCYTYSLDCYPQVGSETSQLFNFARQEIGMTFAFYTIALADRIGYQFTFLFFALCGSFLAFIPILGLMRKGSEVRTRMGAPHDGESRLN</sequence>
<name>A0A6A6H853_VIRVR</name>
<feature type="domain" description="Major facilitator superfamily (MFS) profile" evidence="7">
    <location>
        <begin position="55"/>
        <end position="488"/>
    </location>
</feature>
<reference evidence="8" key="1">
    <citation type="journal article" date="2020" name="Stud. Mycol.">
        <title>101 Dothideomycetes genomes: a test case for predicting lifestyles and emergence of pathogens.</title>
        <authorList>
            <person name="Haridas S."/>
            <person name="Albert R."/>
            <person name="Binder M."/>
            <person name="Bloem J."/>
            <person name="Labutti K."/>
            <person name="Salamov A."/>
            <person name="Andreopoulos B."/>
            <person name="Baker S."/>
            <person name="Barry K."/>
            <person name="Bills G."/>
            <person name="Bluhm B."/>
            <person name="Cannon C."/>
            <person name="Castanera R."/>
            <person name="Culley D."/>
            <person name="Daum C."/>
            <person name="Ezra D."/>
            <person name="Gonzalez J."/>
            <person name="Henrissat B."/>
            <person name="Kuo A."/>
            <person name="Liang C."/>
            <person name="Lipzen A."/>
            <person name="Lutzoni F."/>
            <person name="Magnuson J."/>
            <person name="Mondo S."/>
            <person name="Nolan M."/>
            <person name="Ohm R."/>
            <person name="Pangilinan J."/>
            <person name="Park H.-J."/>
            <person name="Ramirez L."/>
            <person name="Alfaro M."/>
            <person name="Sun H."/>
            <person name="Tritt A."/>
            <person name="Yoshinaga Y."/>
            <person name="Zwiers L.-H."/>
            <person name="Turgeon B."/>
            <person name="Goodwin S."/>
            <person name="Spatafora J."/>
            <person name="Crous P."/>
            <person name="Grigoriev I."/>
        </authorList>
    </citation>
    <scope>NUCLEOTIDE SEQUENCE</scope>
    <source>
        <strain evidence="8">Tuck. ex Michener</strain>
    </source>
</reference>
<feature type="region of interest" description="Disordered" evidence="5">
    <location>
        <begin position="1"/>
        <end position="39"/>
    </location>
</feature>
<feature type="transmembrane region" description="Helical" evidence="6">
    <location>
        <begin position="53"/>
        <end position="73"/>
    </location>
</feature>
<dbReference type="Pfam" id="PF07690">
    <property type="entry name" value="MFS_1"/>
    <property type="match status" value="1"/>
</dbReference>
<keyword evidence="3 6" id="KW-1133">Transmembrane helix</keyword>
<dbReference type="InterPro" id="IPR020846">
    <property type="entry name" value="MFS_dom"/>
</dbReference>
<evidence type="ECO:0000259" key="7">
    <source>
        <dbReference type="PROSITE" id="PS50850"/>
    </source>
</evidence>
<gene>
    <name evidence="8" type="ORF">EV356DRAFT_567566</name>
</gene>
<dbReference type="GO" id="GO:0022857">
    <property type="term" value="F:transmembrane transporter activity"/>
    <property type="evidence" value="ECO:0007669"/>
    <property type="project" value="InterPro"/>
</dbReference>
<dbReference type="AlphaFoldDB" id="A0A6A6H853"/>
<evidence type="ECO:0000256" key="2">
    <source>
        <dbReference type="ARBA" id="ARBA00022692"/>
    </source>
</evidence>
<comment type="subcellular location">
    <subcellularLocation>
        <location evidence="1">Membrane</location>
        <topology evidence="1">Multi-pass membrane protein</topology>
    </subcellularLocation>
</comment>
<evidence type="ECO:0000256" key="3">
    <source>
        <dbReference type="ARBA" id="ARBA00022989"/>
    </source>
</evidence>
<dbReference type="PROSITE" id="PS50850">
    <property type="entry name" value="MFS"/>
    <property type="match status" value="1"/>
</dbReference>
<dbReference type="Proteomes" id="UP000800092">
    <property type="component" value="Unassembled WGS sequence"/>
</dbReference>
<evidence type="ECO:0000256" key="6">
    <source>
        <dbReference type="SAM" id="Phobius"/>
    </source>
</evidence>
<dbReference type="GO" id="GO:0005886">
    <property type="term" value="C:plasma membrane"/>
    <property type="evidence" value="ECO:0007669"/>
    <property type="project" value="TreeGrafter"/>
</dbReference>
<feature type="compositionally biased region" description="Basic and acidic residues" evidence="5">
    <location>
        <begin position="10"/>
        <end position="25"/>
    </location>
</feature>
<keyword evidence="4 6" id="KW-0472">Membrane</keyword>
<feature type="transmembrane region" description="Helical" evidence="6">
    <location>
        <begin position="327"/>
        <end position="353"/>
    </location>
</feature>
<keyword evidence="9" id="KW-1185">Reference proteome</keyword>
<evidence type="ECO:0000256" key="1">
    <source>
        <dbReference type="ARBA" id="ARBA00004141"/>
    </source>
</evidence>
<feature type="transmembrane region" description="Helical" evidence="6">
    <location>
        <begin position="179"/>
        <end position="202"/>
    </location>
</feature>
<proteinExistence type="predicted"/>
<evidence type="ECO:0000256" key="5">
    <source>
        <dbReference type="SAM" id="MobiDB-lite"/>
    </source>
</evidence>
<feature type="transmembrane region" description="Helical" evidence="6">
    <location>
        <begin position="293"/>
        <end position="315"/>
    </location>
</feature>
<dbReference type="EMBL" id="ML991802">
    <property type="protein sequence ID" value="KAF2233981.1"/>
    <property type="molecule type" value="Genomic_DNA"/>
</dbReference>
<feature type="transmembrane region" description="Helical" evidence="6">
    <location>
        <begin position="121"/>
        <end position="139"/>
    </location>
</feature>
<evidence type="ECO:0000313" key="9">
    <source>
        <dbReference type="Proteomes" id="UP000800092"/>
    </source>
</evidence>
<dbReference type="SUPFAM" id="SSF103473">
    <property type="entry name" value="MFS general substrate transporter"/>
    <property type="match status" value="1"/>
</dbReference>